<dbReference type="InterPro" id="IPR016125">
    <property type="entry name" value="Peptidase_C15-like"/>
</dbReference>
<dbReference type="RefSeq" id="WP_213202254.1">
    <property type="nucleotide sequence ID" value="NZ_AP024329.1"/>
</dbReference>
<feature type="active site" evidence="6">
    <location>
        <position position="165"/>
    </location>
</feature>
<dbReference type="InterPro" id="IPR029762">
    <property type="entry name" value="PGP-I_bact-type"/>
</dbReference>
<keyword evidence="5 6" id="KW-0788">Thiol protease</keyword>
<keyword evidence="3 6" id="KW-0645">Protease</keyword>
<keyword evidence="4 6" id="KW-0378">Hydrolase</keyword>
<evidence type="ECO:0000256" key="1">
    <source>
        <dbReference type="ARBA" id="ARBA00006641"/>
    </source>
</evidence>
<comment type="subcellular location">
    <subcellularLocation>
        <location evidence="6">Cytoplasm</location>
    </subcellularLocation>
</comment>
<dbReference type="HAMAP" id="MF_00417">
    <property type="entry name" value="Pyrrolid_peptidase"/>
    <property type="match status" value="1"/>
</dbReference>
<dbReference type="EC" id="3.4.19.3" evidence="6"/>
<evidence type="ECO:0000256" key="3">
    <source>
        <dbReference type="ARBA" id="ARBA00022670"/>
    </source>
</evidence>
<keyword evidence="9" id="KW-1185">Reference proteome</keyword>
<sequence>MKTVLITGFEPFEGARINPSWEAASQLNERMIGGVKVVARQLPCVFGHSLEVLEQAIDELDPVLVIAVALAGGRTDISVERVAINIDDARIVDNAGNQPIDEPIIVAGPAAYFSTLPIKAIVSGIREAGIPASVSQTAGTFVCNHVMYGLLHRLRRRKARAGLIHVPCSPEQAIERPGTPSMSQASVVLALEMAISIALTVEDDIRLEGGATH</sequence>
<feature type="active site" evidence="6">
    <location>
        <position position="80"/>
    </location>
</feature>
<comment type="catalytic activity">
    <reaction evidence="6 7">
        <text>Release of an N-terminal pyroglutamyl group from a polypeptide, the second amino acid generally not being Pro.</text>
        <dbReference type="EC" id="3.4.19.3"/>
    </reaction>
</comment>
<accession>A0ABN6DH39</accession>
<protein>
    <recommendedName>
        <fullName evidence="6">Pyrrolidone-carboxylate peptidase</fullName>
        <ecNumber evidence="6">3.4.19.3</ecNumber>
    </recommendedName>
    <alternativeName>
        <fullName evidence="6">5-oxoprolyl-peptidase</fullName>
    </alternativeName>
    <alternativeName>
        <fullName evidence="6">Pyroglutamyl-peptidase I</fullName>
        <shortName evidence="6">PGP-I</shortName>
        <shortName evidence="6">Pyrase</shortName>
    </alternativeName>
</protein>
<comment type="subunit">
    <text evidence="6">Homotetramer.</text>
</comment>
<comment type="function">
    <text evidence="6">Removes 5-oxoproline from various penultimate amino acid residues except L-proline.</text>
</comment>
<dbReference type="CDD" id="cd00501">
    <property type="entry name" value="Peptidase_C15"/>
    <property type="match status" value="1"/>
</dbReference>
<dbReference type="InterPro" id="IPR033694">
    <property type="entry name" value="PGPEP1_Cys_AS"/>
</dbReference>
<comment type="similarity">
    <text evidence="1 6">Belongs to the peptidase C15 family.</text>
</comment>
<dbReference type="PANTHER" id="PTHR23402">
    <property type="entry name" value="PROTEASE FAMILY C15 PYROGLUTAMYL-PEPTIDASE I-RELATED"/>
    <property type="match status" value="1"/>
</dbReference>
<evidence type="ECO:0000313" key="9">
    <source>
        <dbReference type="Proteomes" id="UP000677515"/>
    </source>
</evidence>
<dbReference type="Pfam" id="PF01470">
    <property type="entry name" value="Peptidase_C15"/>
    <property type="match status" value="1"/>
</dbReference>
<evidence type="ECO:0000256" key="6">
    <source>
        <dbReference type="HAMAP-Rule" id="MF_00417"/>
    </source>
</evidence>
<evidence type="ECO:0000256" key="2">
    <source>
        <dbReference type="ARBA" id="ARBA00022490"/>
    </source>
</evidence>
<organism evidence="8 9">
    <name type="scientific">Erwinia rhapontici</name>
    <name type="common">Pectobacterium rhapontici</name>
    <dbReference type="NCBI Taxonomy" id="55212"/>
    <lineage>
        <taxon>Bacteria</taxon>
        <taxon>Pseudomonadati</taxon>
        <taxon>Pseudomonadota</taxon>
        <taxon>Gammaproteobacteria</taxon>
        <taxon>Enterobacterales</taxon>
        <taxon>Erwiniaceae</taxon>
        <taxon>Erwinia</taxon>
    </lineage>
</organism>
<dbReference type="InterPro" id="IPR036440">
    <property type="entry name" value="Peptidase_C15-like_sf"/>
</dbReference>
<dbReference type="NCBIfam" id="TIGR00504">
    <property type="entry name" value="pyro_pdase"/>
    <property type="match status" value="1"/>
</dbReference>
<keyword evidence="2 6" id="KW-0963">Cytoplasm</keyword>
<evidence type="ECO:0000313" key="8">
    <source>
        <dbReference type="EMBL" id="BCQ33912.1"/>
    </source>
</evidence>
<evidence type="ECO:0000256" key="5">
    <source>
        <dbReference type="ARBA" id="ARBA00022807"/>
    </source>
</evidence>
<dbReference type="PANTHER" id="PTHR23402:SF1">
    <property type="entry name" value="PYROGLUTAMYL-PEPTIDASE I"/>
    <property type="match status" value="1"/>
</dbReference>
<dbReference type="PROSITE" id="PS01334">
    <property type="entry name" value="PYRASE_CYS"/>
    <property type="match status" value="1"/>
</dbReference>
<dbReference type="InterPro" id="IPR000816">
    <property type="entry name" value="Peptidase_C15"/>
</dbReference>
<dbReference type="SUPFAM" id="SSF53182">
    <property type="entry name" value="Pyrrolidone carboxyl peptidase (pyroglutamate aminopeptidase)"/>
    <property type="match status" value="1"/>
</dbReference>
<feature type="active site" evidence="6 7">
    <location>
        <position position="143"/>
    </location>
</feature>
<dbReference type="PIRSF" id="PIRSF015592">
    <property type="entry name" value="Prld-crbxl_pptds"/>
    <property type="match status" value="1"/>
</dbReference>
<proteinExistence type="inferred from homology"/>
<dbReference type="NCBIfam" id="NF009676">
    <property type="entry name" value="PRK13197.1"/>
    <property type="match status" value="1"/>
</dbReference>
<dbReference type="PRINTS" id="PR00706">
    <property type="entry name" value="PYROGLUPTASE"/>
</dbReference>
<evidence type="ECO:0000256" key="7">
    <source>
        <dbReference type="PROSITE-ProRule" id="PRU10077"/>
    </source>
</evidence>
<name>A0ABN6DH39_ERWRD</name>
<dbReference type="Gene3D" id="3.40.630.20">
    <property type="entry name" value="Peptidase C15, pyroglutamyl peptidase I-like"/>
    <property type="match status" value="1"/>
</dbReference>
<dbReference type="Proteomes" id="UP000677515">
    <property type="component" value="Chromosome"/>
</dbReference>
<gene>
    <name evidence="6 8" type="primary">pcp</name>
    <name evidence="8" type="ORF">ERHA53_12550</name>
</gene>
<evidence type="ECO:0000256" key="4">
    <source>
        <dbReference type="ARBA" id="ARBA00022801"/>
    </source>
</evidence>
<dbReference type="EMBL" id="AP024329">
    <property type="protein sequence ID" value="BCQ33912.1"/>
    <property type="molecule type" value="Genomic_DNA"/>
</dbReference>
<reference evidence="8 9" key="1">
    <citation type="submission" date="2021-01" db="EMBL/GenBank/DDBJ databases">
        <title>Complete genome sequence of Erwinia rhapontici MAFF 311153.</title>
        <authorList>
            <person name="Morohoshi T."/>
            <person name="Someya N."/>
        </authorList>
    </citation>
    <scope>NUCLEOTIDE SEQUENCE [LARGE SCALE GENOMIC DNA]</scope>
    <source>
        <strain evidence="8 9">MAFF 311153</strain>
    </source>
</reference>